<keyword evidence="9" id="KW-1185">Reference proteome</keyword>
<dbReference type="InterPro" id="IPR002123">
    <property type="entry name" value="Plipid/glycerol_acylTrfase"/>
</dbReference>
<evidence type="ECO:0000256" key="3">
    <source>
        <dbReference type="ARBA" id="ARBA00022679"/>
    </source>
</evidence>
<dbReference type="Proteomes" id="UP000636453">
    <property type="component" value="Unassembled WGS sequence"/>
</dbReference>
<dbReference type="SUPFAM" id="SSF69593">
    <property type="entry name" value="Glycerol-3-phosphate (1)-acyltransferase"/>
    <property type="match status" value="1"/>
</dbReference>
<evidence type="ECO:0000256" key="5">
    <source>
        <dbReference type="ARBA" id="ARBA00023315"/>
    </source>
</evidence>
<dbReference type="EMBL" id="BNCF01000020">
    <property type="protein sequence ID" value="GHE43603.1"/>
    <property type="molecule type" value="Genomic_DNA"/>
</dbReference>
<keyword evidence="6" id="KW-1133">Transmembrane helix</keyword>
<dbReference type="SMART" id="SM00563">
    <property type="entry name" value="PlsC"/>
    <property type="match status" value="1"/>
</dbReference>
<dbReference type="RefSeq" id="WP_146474049.1">
    <property type="nucleotide sequence ID" value="NZ_BNCF01000020.1"/>
</dbReference>
<comment type="caution">
    <text evidence="8">The sequence shown here is derived from an EMBL/GenBank/DDBJ whole genome shotgun (WGS) entry which is preliminary data.</text>
</comment>
<keyword evidence="3" id="KW-0808">Transferase</keyword>
<keyword evidence="6" id="KW-0472">Membrane</keyword>
<protein>
    <submittedName>
        <fullName evidence="8">1-acyl-sn-glycerol-3-phosphate acyltransferase</fullName>
    </submittedName>
</protein>
<name>A0A919DHT1_9GAMM</name>
<sequence>MNAPSPHVGAAAPAGGAAARALRYAVRVPMLLWHVFVHLPLVLVLITLPSRRLRIGPESLEDRLIRAWSAGLMRVFGFRLRRYGTPLPGAALFVANHVSWIDIEALHSQRMMGFVAKREIERWPVVGWLAARGQTIFHHRGSAESLGGVLHEMLARLRSGRSVGVFPEGGTRDGRELGPFHARIFLAAVEAGVPVQPVALRYGERGDAQSVVAFHPGESFLANFLRLLGEPARLAEVHFLTPIQPGETDGRRRIAELARQRILEVMRH</sequence>
<feature type="domain" description="Phospholipid/glycerol acyltransferase" evidence="7">
    <location>
        <begin position="91"/>
        <end position="203"/>
    </location>
</feature>
<evidence type="ECO:0000256" key="1">
    <source>
        <dbReference type="ARBA" id="ARBA00005189"/>
    </source>
</evidence>
<evidence type="ECO:0000256" key="4">
    <source>
        <dbReference type="ARBA" id="ARBA00023098"/>
    </source>
</evidence>
<comment type="pathway">
    <text evidence="1">Lipid metabolism.</text>
</comment>
<dbReference type="CDD" id="cd07989">
    <property type="entry name" value="LPLAT_AGPAT-like"/>
    <property type="match status" value="1"/>
</dbReference>
<dbReference type="OrthoDB" id="9806880at2"/>
<organism evidence="8 9">
    <name type="scientific">Vulcaniibacterium thermophilum</name>
    <dbReference type="NCBI Taxonomy" id="1169913"/>
    <lineage>
        <taxon>Bacteria</taxon>
        <taxon>Pseudomonadati</taxon>
        <taxon>Pseudomonadota</taxon>
        <taxon>Gammaproteobacteria</taxon>
        <taxon>Lysobacterales</taxon>
        <taxon>Lysobacteraceae</taxon>
        <taxon>Vulcaniibacterium</taxon>
    </lineage>
</organism>
<dbReference type="PANTHER" id="PTHR10434:SF64">
    <property type="entry name" value="1-ACYL-SN-GLYCEROL-3-PHOSPHATE ACYLTRANSFERASE-RELATED"/>
    <property type="match status" value="1"/>
</dbReference>
<dbReference type="PANTHER" id="PTHR10434">
    <property type="entry name" value="1-ACYL-SN-GLYCEROL-3-PHOSPHATE ACYLTRANSFERASE"/>
    <property type="match status" value="1"/>
</dbReference>
<evidence type="ECO:0000256" key="6">
    <source>
        <dbReference type="SAM" id="Phobius"/>
    </source>
</evidence>
<dbReference type="GO" id="GO:0006654">
    <property type="term" value="P:phosphatidic acid biosynthetic process"/>
    <property type="evidence" value="ECO:0007669"/>
    <property type="project" value="TreeGrafter"/>
</dbReference>
<feature type="transmembrane region" description="Helical" evidence="6">
    <location>
        <begin position="30"/>
        <end position="48"/>
    </location>
</feature>
<dbReference type="GO" id="GO:0003841">
    <property type="term" value="F:1-acylglycerol-3-phosphate O-acyltransferase activity"/>
    <property type="evidence" value="ECO:0007669"/>
    <property type="project" value="TreeGrafter"/>
</dbReference>
<keyword evidence="2" id="KW-0444">Lipid biosynthesis</keyword>
<accession>A0A919DHT1</accession>
<keyword evidence="6" id="KW-0812">Transmembrane</keyword>
<evidence type="ECO:0000313" key="9">
    <source>
        <dbReference type="Proteomes" id="UP000636453"/>
    </source>
</evidence>
<dbReference type="Pfam" id="PF01553">
    <property type="entry name" value="Acyltransferase"/>
    <property type="match status" value="1"/>
</dbReference>
<evidence type="ECO:0000259" key="7">
    <source>
        <dbReference type="SMART" id="SM00563"/>
    </source>
</evidence>
<keyword evidence="4" id="KW-0443">Lipid metabolism</keyword>
<evidence type="ECO:0000256" key="2">
    <source>
        <dbReference type="ARBA" id="ARBA00022516"/>
    </source>
</evidence>
<gene>
    <name evidence="8" type="ORF">GCM10007167_26710</name>
</gene>
<keyword evidence="5 8" id="KW-0012">Acyltransferase</keyword>
<proteinExistence type="predicted"/>
<reference evidence="8" key="1">
    <citation type="journal article" date="2014" name="Int. J. Syst. Evol. Microbiol.">
        <title>Complete genome sequence of Corynebacterium casei LMG S-19264T (=DSM 44701T), isolated from a smear-ripened cheese.</title>
        <authorList>
            <consortium name="US DOE Joint Genome Institute (JGI-PGF)"/>
            <person name="Walter F."/>
            <person name="Albersmeier A."/>
            <person name="Kalinowski J."/>
            <person name="Ruckert C."/>
        </authorList>
    </citation>
    <scope>NUCLEOTIDE SEQUENCE</scope>
    <source>
        <strain evidence="8">KCTC 32020</strain>
    </source>
</reference>
<reference evidence="8" key="2">
    <citation type="submission" date="2020-09" db="EMBL/GenBank/DDBJ databases">
        <authorList>
            <person name="Sun Q."/>
            <person name="Kim S."/>
        </authorList>
    </citation>
    <scope>NUCLEOTIDE SEQUENCE</scope>
    <source>
        <strain evidence="8">KCTC 32020</strain>
    </source>
</reference>
<evidence type="ECO:0000313" key="8">
    <source>
        <dbReference type="EMBL" id="GHE43603.1"/>
    </source>
</evidence>
<dbReference type="AlphaFoldDB" id="A0A919DHT1"/>